<comment type="caution">
    <text evidence="2">The sequence shown here is derived from an EMBL/GenBank/DDBJ whole genome shotgun (WGS) entry which is preliminary data.</text>
</comment>
<protein>
    <submittedName>
        <fullName evidence="2">Uncharacterized protein</fullName>
    </submittedName>
</protein>
<feature type="region of interest" description="Disordered" evidence="1">
    <location>
        <begin position="111"/>
        <end position="150"/>
    </location>
</feature>
<evidence type="ECO:0000256" key="1">
    <source>
        <dbReference type="SAM" id="MobiDB-lite"/>
    </source>
</evidence>
<feature type="region of interest" description="Disordered" evidence="1">
    <location>
        <begin position="47"/>
        <end position="79"/>
    </location>
</feature>
<dbReference type="Proteomes" id="UP001383192">
    <property type="component" value="Unassembled WGS sequence"/>
</dbReference>
<dbReference type="EMBL" id="JAYKXP010000196">
    <property type="protein sequence ID" value="KAK7019813.1"/>
    <property type="molecule type" value="Genomic_DNA"/>
</dbReference>
<dbReference type="Gene3D" id="3.60.130.30">
    <property type="match status" value="1"/>
</dbReference>
<name>A0AAW0B1I6_9AGAR</name>
<sequence length="599" mass="66972">MVYFTRSVARIIELYFPESTDGGLISGGLTLEELVYYRHLHESDELRNQDPAVNDEDFQDGLDEQNFEEGPLSGDSDYSDSARRYLAAPLRSFSRAGMAYFLYSDASMQTAHSEGQRHHSDTQPTGHLHGTGRRLQKNVPEEEAVSSWAGPVPSSVPYEKQVFIPSNGHASYLPRITDQRINSLPPSSLPSTGSARRNKRFLRSVNRMNLETEAYVAEAVFLDVTVDARASKPLWQGLNASADVRNTLKAELSAGRAIPNLAAIAYDGKETKITDSKRRVVIFRSVATPNLRKIMASICKEADSFILATTAPTAAERHRNLRGVGWFSIAGYDRNNKPIPKISRWHASQKIVVDRFFKKNSLFTQLTKIGCSMIRKVFPGIYKRFMDCSQWMEQNYGLKAPYGVFFNFCLNGVVDGYQRVHCQPHVDFKNVALGVCMLFVYGHFNHRERSWLVIWEAGVVVELPPGVFLLYPSSLFLHFNVDKHNFVVTEDEAPNGNNCKPLCSCDDPEAIHDENWAAGIGRGSIVWFNQATMFQTSELGYPTVKAARAAGVNTACSFPAEEAFEIVGAATHTTDPSKAGCREVDVVEDDQIDTVDRNW</sequence>
<reference evidence="2 3" key="1">
    <citation type="submission" date="2024-01" db="EMBL/GenBank/DDBJ databases">
        <title>A draft genome for a cacao thread blight-causing isolate of Paramarasmius palmivorus.</title>
        <authorList>
            <person name="Baruah I.K."/>
            <person name="Bukari Y."/>
            <person name="Amoako-Attah I."/>
            <person name="Meinhardt L.W."/>
            <person name="Bailey B.A."/>
            <person name="Cohen S.P."/>
        </authorList>
    </citation>
    <scope>NUCLEOTIDE SEQUENCE [LARGE SCALE GENOMIC DNA]</scope>
    <source>
        <strain evidence="2 3">GH-12</strain>
    </source>
</reference>
<dbReference type="AlphaFoldDB" id="A0AAW0B1I6"/>
<evidence type="ECO:0000313" key="3">
    <source>
        <dbReference type="Proteomes" id="UP001383192"/>
    </source>
</evidence>
<evidence type="ECO:0000313" key="2">
    <source>
        <dbReference type="EMBL" id="KAK7019813.1"/>
    </source>
</evidence>
<feature type="compositionally biased region" description="Acidic residues" evidence="1">
    <location>
        <begin position="53"/>
        <end position="67"/>
    </location>
</feature>
<gene>
    <name evidence="2" type="ORF">VNI00_017902</name>
</gene>
<proteinExistence type="predicted"/>
<accession>A0AAW0B1I6</accession>
<organism evidence="2 3">
    <name type="scientific">Paramarasmius palmivorus</name>
    <dbReference type="NCBI Taxonomy" id="297713"/>
    <lineage>
        <taxon>Eukaryota</taxon>
        <taxon>Fungi</taxon>
        <taxon>Dikarya</taxon>
        <taxon>Basidiomycota</taxon>
        <taxon>Agaricomycotina</taxon>
        <taxon>Agaricomycetes</taxon>
        <taxon>Agaricomycetidae</taxon>
        <taxon>Agaricales</taxon>
        <taxon>Marasmiineae</taxon>
        <taxon>Marasmiaceae</taxon>
        <taxon>Paramarasmius</taxon>
    </lineage>
</organism>
<keyword evidence="3" id="KW-1185">Reference proteome</keyword>